<evidence type="ECO:0000313" key="4">
    <source>
        <dbReference type="EMBL" id="KAK5164606.1"/>
    </source>
</evidence>
<dbReference type="Gene3D" id="3.40.50.720">
    <property type="entry name" value="NAD(P)-binding Rossmann-like Domain"/>
    <property type="match status" value="1"/>
</dbReference>
<dbReference type="CDD" id="cd05259">
    <property type="entry name" value="PCBER_SDR_a"/>
    <property type="match status" value="1"/>
</dbReference>
<dbReference type="InterPro" id="IPR036291">
    <property type="entry name" value="NAD(P)-bd_dom_sf"/>
</dbReference>
<feature type="domain" description="NmrA-like" evidence="3">
    <location>
        <begin position="34"/>
        <end position="254"/>
    </location>
</feature>
<dbReference type="PANTHER" id="PTHR47706:SF1">
    <property type="entry name" value="CIPA-LIKE, PUTATIVE (AFU_ORTHOLOGUE AFUA_1G12460)-RELATED"/>
    <property type="match status" value="1"/>
</dbReference>
<sequence length="338" mass="37079">MKIFKQYLDNASIETPKVGKLKNHTTTPMPPITTIAVAGASGALGTPLVHALLAANFQVTALTRLDSQSTHPPGVKVARVDYTSHSSLSAALTGHDALVVTLTPSASGDQDPIMRAAIAAGVYRIIPSEFGGDMLHPRVRTLPVFKGKRDTQTLVRRLCAESRGTTTFTLVFNNLFLDWGIELGLAIDLAGKKMEFVDGGERYFTAAPLEFIARGVVAILQRPEETADRAIRLSGVRMTQKQLLRIAKKVVGEEGWTVTHIESEELKRRGYEGYRRSTSFGGSWVFDLVKFTLHADGYAGDFAGKEDNELLGLEELDEEEVEEMMRRGVSFNTSYYGL</sequence>
<dbReference type="Pfam" id="PF05368">
    <property type="entry name" value="NmrA"/>
    <property type="match status" value="1"/>
</dbReference>
<dbReference type="InterPro" id="IPR008030">
    <property type="entry name" value="NmrA-like"/>
</dbReference>
<dbReference type="Proteomes" id="UP001337655">
    <property type="component" value="Unassembled WGS sequence"/>
</dbReference>
<reference evidence="4 5" key="1">
    <citation type="submission" date="2023-08" db="EMBL/GenBank/DDBJ databases">
        <title>Black Yeasts Isolated from many extreme environments.</title>
        <authorList>
            <person name="Coleine C."/>
            <person name="Stajich J.E."/>
            <person name="Selbmann L."/>
        </authorList>
    </citation>
    <scope>NUCLEOTIDE SEQUENCE [LARGE SCALE GENOMIC DNA]</scope>
    <source>
        <strain evidence="4 5">CCFEE 5935</strain>
    </source>
</reference>
<protein>
    <recommendedName>
        <fullName evidence="3">NmrA-like domain-containing protein</fullName>
    </recommendedName>
</protein>
<evidence type="ECO:0000256" key="1">
    <source>
        <dbReference type="ARBA" id="ARBA00022857"/>
    </source>
</evidence>
<dbReference type="RefSeq" id="XP_064654854.1">
    <property type="nucleotide sequence ID" value="XM_064807038.1"/>
</dbReference>
<dbReference type="SUPFAM" id="SSF51735">
    <property type="entry name" value="NAD(P)-binding Rossmann-fold domains"/>
    <property type="match status" value="1"/>
</dbReference>
<name>A0AAV9NXK7_9PEZI</name>
<comment type="caution">
    <text evidence="4">The sequence shown here is derived from an EMBL/GenBank/DDBJ whole genome shotgun (WGS) entry which is preliminary data.</text>
</comment>
<proteinExistence type="predicted"/>
<evidence type="ECO:0000256" key="2">
    <source>
        <dbReference type="ARBA" id="ARBA00023002"/>
    </source>
</evidence>
<dbReference type="GeneID" id="89931142"/>
<dbReference type="AlphaFoldDB" id="A0AAV9NXK7"/>
<keyword evidence="5" id="KW-1185">Reference proteome</keyword>
<keyword evidence="2" id="KW-0560">Oxidoreductase</keyword>
<keyword evidence="1" id="KW-0521">NADP</keyword>
<gene>
    <name evidence="4" type="ORF">LTR77_009812</name>
</gene>
<organism evidence="4 5">
    <name type="scientific">Saxophila tyrrhenica</name>
    <dbReference type="NCBI Taxonomy" id="1690608"/>
    <lineage>
        <taxon>Eukaryota</taxon>
        <taxon>Fungi</taxon>
        <taxon>Dikarya</taxon>
        <taxon>Ascomycota</taxon>
        <taxon>Pezizomycotina</taxon>
        <taxon>Dothideomycetes</taxon>
        <taxon>Dothideomycetidae</taxon>
        <taxon>Mycosphaerellales</taxon>
        <taxon>Extremaceae</taxon>
        <taxon>Saxophila</taxon>
    </lineage>
</organism>
<evidence type="ECO:0000313" key="5">
    <source>
        <dbReference type="Proteomes" id="UP001337655"/>
    </source>
</evidence>
<dbReference type="GO" id="GO:0016491">
    <property type="term" value="F:oxidoreductase activity"/>
    <property type="evidence" value="ECO:0007669"/>
    <property type="project" value="UniProtKB-KW"/>
</dbReference>
<dbReference type="EMBL" id="JAVRRT010000019">
    <property type="protein sequence ID" value="KAK5164606.1"/>
    <property type="molecule type" value="Genomic_DNA"/>
</dbReference>
<accession>A0AAV9NXK7</accession>
<dbReference type="InterPro" id="IPR045312">
    <property type="entry name" value="PCBER-like"/>
</dbReference>
<evidence type="ECO:0000259" key="3">
    <source>
        <dbReference type="Pfam" id="PF05368"/>
    </source>
</evidence>
<dbReference type="InterPro" id="IPR051609">
    <property type="entry name" value="NmrA/Isoflavone_reductase-like"/>
</dbReference>
<dbReference type="PANTHER" id="PTHR47706">
    <property type="entry name" value="NMRA-LIKE FAMILY PROTEIN"/>
    <property type="match status" value="1"/>
</dbReference>